<dbReference type="Proteomes" id="UP000429523">
    <property type="component" value="Unassembled WGS sequence"/>
</dbReference>
<evidence type="ECO:0000313" key="9">
    <source>
        <dbReference type="Proteomes" id="UP000460718"/>
    </source>
</evidence>
<organism evidence="2 9">
    <name type="scientific">Phytophthora fragariae</name>
    <dbReference type="NCBI Taxonomy" id="53985"/>
    <lineage>
        <taxon>Eukaryota</taxon>
        <taxon>Sar</taxon>
        <taxon>Stramenopiles</taxon>
        <taxon>Oomycota</taxon>
        <taxon>Peronosporomycetes</taxon>
        <taxon>Peronosporales</taxon>
        <taxon>Peronosporaceae</taxon>
        <taxon>Phytophthora</taxon>
    </lineage>
</organism>
<evidence type="ECO:0000313" key="10">
    <source>
        <dbReference type="Proteomes" id="UP000488956"/>
    </source>
</evidence>
<evidence type="ECO:0000313" key="5">
    <source>
        <dbReference type="EMBL" id="KAE9223069.1"/>
    </source>
</evidence>
<dbReference type="Proteomes" id="UP000440367">
    <property type="component" value="Unassembled WGS sequence"/>
</dbReference>
<comment type="caution">
    <text evidence="2">The sequence shown here is derived from an EMBL/GenBank/DDBJ whole genome shotgun (WGS) entry which is preliminary data.</text>
</comment>
<dbReference type="EMBL" id="QXGF01000486">
    <property type="protein sequence ID" value="KAE8939482.1"/>
    <property type="molecule type" value="Genomic_DNA"/>
</dbReference>
<evidence type="ECO:0000313" key="2">
    <source>
        <dbReference type="EMBL" id="KAE9006422.1"/>
    </source>
</evidence>
<gene>
    <name evidence="5" type="ORF">PF002_g15072</name>
    <name evidence="4" type="ORF">PF005_g9624</name>
    <name evidence="1" type="ORF">PF009_g10673</name>
    <name evidence="3" type="ORF">PF010_g12210</name>
    <name evidence="2" type="ORF">PF011_g11594</name>
</gene>
<proteinExistence type="predicted"/>
<evidence type="ECO:0000313" key="8">
    <source>
        <dbReference type="Proteomes" id="UP000440367"/>
    </source>
</evidence>
<reference evidence="9 10" key="1">
    <citation type="submission" date="2018-09" db="EMBL/GenBank/DDBJ databases">
        <title>Genomic investigation of the strawberry pathogen Phytophthora fragariae indicates pathogenicity is determined by transcriptional variation in three key races.</title>
        <authorList>
            <person name="Adams T.M."/>
            <person name="Armitage A.D."/>
            <person name="Sobczyk M.K."/>
            <person name="Bates H.J."/>
            <person name="Dunwell J.M."/>
            <person name="Nellist C.F."/>
            <person name="Harrison R.J."/>
        </authorList>
    </citation>
    <scope>NUCLEOTIDE SEQUENCE [LARGE SCALE GENOMIC DNA]</scope>
    <source>
        <strain evidence="5 8">BC-1</strain>
        <strain evidence="4 7">NOV-27</strain>
        <strain evidence="1 6">NOV-9</strain>
        <strain evidence="3 10">ONT-3</strain>
        <strain evidence="2 9">SCRP245</strain>
    </source>
</reference>
<evidence type="ECO:0000313" key="3">
    <source>
        <dbReference type="EMBL" id="KAE9107611.1"/>
    </source>
</evidence>
<accession>A0A6A3KI82</accession>
<evidence type="ECO:0000313" key="7">
    <source>
        <dbReference type="Proteomes" id="UP000433483"/>
    </source>
</evidence>
<evidence type="ECO:0000313" key="4">
    <source>
        <dbReference type="EMBL" id="KAE9214962.1"/>
    </source>
</evidence>
<dbReference type="EMBL" id="QXFX01000674">
    <property type="protein sequence ID" value="KAE9107611.1"/>
    <property type="molecule type" value="Genomic_DNA"/>
</dbReference>
<evidence type="ECO:0000313" key="1">
    <source>
        <dbReference type="EMBL" id="KAE8939482.1"/>
    </source>
</evidence>
<sequence length="45" mass="4909">MLIKLALKGLLAHVDIVEPESEITGGLTNYAKALNPIAKRVELQH</sequence>
<protein>
    <submittedName>
        <fullName evidence="2">Uncharacterized protein</fullName>
    </submittedName>
</protein>
<dbReference type="Proteomes" id="UP000433483">
    <property type="component" value="Unassembled WGS sequence"/>
</dbReference>
<keyword evidence="7" id="KW-1185">Reference proteome</keyword>
<dbReference type="AlphaFoldDB" id="A0A6A3KI82"/>
<dbReference type="EMBL" id="QXGD01000831">
    <property type="protein sequence ID" value="KAE9223069.1"/>
    <property type="molecule type" value="Genomic_DNA"/>
</dbReference>
<evidence type="ECO:0000313" key="6">
    <source>
        <dbReference type="Proteomes" id="UP000429523"/>
    </source>
</evidence>
<name>A0A6A3KI82_9STRA</name>
<dbReference type="EMBL" id="QXGB01000438">
    <property type="protein sequence ID" value="KAE9214962.1"/>
    <property type="molecule type" value="Genomic_DNA"/>
</dbReference>
<dbReference type="Proteomes" id="UP000488956">
    <property type="component" value="Unassembled WGS sequence"/>
</dbReference>
<dbReference type="EMBL" id="QXFW01000647">
    <property type="protein sequence ID" value="KAE9006422.1"/>
    <property type="molecule type" value="Genomic_DNA"/>
</dbReference>
<dbReference type="Proteomes" id="UP000460718">
    <property type="component" value="Unassembled WGS sequence"/>
</dbReference>